<sequence>MEFKEFPIINTDRFLLRQMSLADAPGVLEVLSDKDVTKDMGIRPLTSVEEAEGVISFMNKLFDLNQALRWGIIKKDTNTLIGTCGFNGWEVQRGSRGEVAYDLGKQYWRKGYMTEILTHVIGFGFHEMNLHRIEAFTNIDATPSKEILRKFGFYQEGVLRGYSLINGEYADQYCYSLLKTEWDFQMYKRIRANDRI</sequence>
<keyword evidence="2" id="KW-0808">Transferase</keyword>
<dbReference type="PATRIC" id="fig|1397.4.peg.3781"/>
<name>A0A0J1I3X6_NIACI</name>
<dbReference type="SUPFAM" id="SSF55729">
    <property type="entry name" value="Acyl-CoA N-acyltransferases (Nat)"/>
    <property type="match status" value="1"/>
</dbReference>
<dbReference type="PANTHER" id="PTHR43792">
    <property type="entry name" value="GNAT FAMILY, PUTATIVE (AFU_ORTHOLOGUE AFUA_3G00765)-RELATED-RELATED"/>
    <property type="match status" value="1"/>
</dbReference>
<dbReference type="Pfam" id="PF13302">
    <property type="entry name" value="Acetyltransf_3"/>
    <property type="match status" value="1"/>
</dbReference>
<gene>
    <name evidence="2" type="ORF">ABW02_23265</name>
</gene>
<dbReference type="EMBL" id="LDPH01000038">
    <property type="protein sequence ID" value="KLV20652.1"/>
    <property type="molecule type" value="Genomic_DNA"/>
</dbReference>
<dbReference type="GO" id="GO:0005737">
    <property type="term" value="C:cytoplasm"/>
    <property type="evidence" value="ECO:0007669"/>
    <property type="project" value="TreeGrafter"/>
</dbReference>
<reference evidence="2 3" key="1">
    <citation type="submission" date="2015-05" db="EMBL/GenBank/DDBJ databases">
        <title>Whole genome sequence and identification of bacterial endophytes from Costus igneus.</title>
        <authorList>
            <person name="Lee Y.P."/>
            <person name="Gan H.M."/>
            <person name="Eng W."/>
            <person name="Wheatley M.S."/>
            <person name="Caraballo A."/>
            <person name="Polter S."/>
            <person name="Savka M.A."/>
            <person name="Hudson A.O."/>
        </authorList>
    </citation>
    <scope>NUCLEOTIDE SEQUENCE [LARGE SCALE GENOMIC DNA]</scope>
    <source>
        <strain evidence="2 3">RIT379</strain>
    </source>
</reference>
<dbReference type="RefSeq" id="WP_047944577.1">
    <property type="nucleotide sequence ID" value="NZ_JADYUA010000057.1"/>
</dbReference>
<dbReference type="OrthoDB" id="9798081at2"/>
<dbReference type="InterPro" id="IPR051531">
    <property type="entry name" value="N-acetyltransferase"/>
</dbReference>
<comment type="caution">
    <text evidence="2">The sequence shown here is derived from an EMBL/GenBank/DDBJ whole genome shotgun (WGS) entry which is preliminary data.</text>
</comment>
<protein>
    <submittedName>
        <fullName evidence="2">GCN5 family acetyltransferase</fullName>
    </submittedName>
</protein>
<dbReference type="InterPro" id="IPR000182">
    <property type="entry name" value="GNAT_dom"/>
</dbReference>
<evidence type="ECO:0000313" key="2">
    <source>
        <dbReference type="EMBL" id="KLV20652.1"/>
    </source>
</evidence>
<evidence type="ECO:0000313" key="3">
    <source>
        <dbReference type="Proteomes" id="UP000036045"/>
    </source>
</evidence>
<dbReference type="Gene3D" id="3.40.630.30">
    <property type="match status" value="1"/>
</dbReference>
<evidence type="ECO:0000259" key="1">
    <source>
        <dbReference type="PROSITE" id="PS51186"/>
    </source>
</evidence>
<dbReference type="PANTHER" id="PTHR43792:SF9">
    <property type="entry name" value="RIBOSOMAL-PROTEIN-ALANINE ACETYLTRANSFERASE"/>
    <property type="match status" value="1"/>
</dbReference>
<dbReference type="InterPro" id="IPR016181">
    <property type="entry name" value="Acyl_CoA_acyltransferase"/>
</dbReference>
<dbReference type="AlphaFoldDB" id="A0A0J1I3X6"/>
<keyword evidence="3" id="KW-1185">Reference proteome</keyword>
<organism evidence="2 3">
    <name type="scientific">Niallia circulans</name>
    <name type="common">Bacillus circulans</name>
    <dbReference type="NCBI Taxonomy" id="1397"/>
    <lineage>
        <taxon>Bacteria</taxon>
        <taxon>Bacillati</taxon>
        <taxon>Bacillota</taxon>
        <taxon>Bacilli</taxon>
        <taxon>Bacillales</taxon>
        <taxon>Bacillaceae</taxon>
        <taxon>Niallia</taxon>
    </lineage>
</organism>
<dbReference type="Proteomes" id="UP000036045">
    <property type="component" value="Unassembled WGS sequence"/>
</dbReference>
<feature type="domain" description="N-acetyltransferase" evidence="1">
    <location>
        <begin position="14"/>
        <end position="191"/>
    </location>
</feature>
<dbReference type="GO" id="GO:0008999">
    <property type="term" value="F:protein-N-terminal-alanine acetyltransferase activity"/>
    <property type="evidence" value="ECO:0007669"/>
    <property type="project" value="TreeGrafter"/>
</dbReference>
<accession>A0A0J1I3X6</accession>
<dbReference type="PROSITE" id="PS51186">
    <property type="entry name" value="GNAT"/>
    <property type="match status" value="1"/>
</dbReference>
<proteinExistence type="predicted"/>